<dbReference type="Gene3D" id="1.10.260.40">
    <property type="entry name" value="lambda repressor-like DNA-binding domains"/>
    <property type="match status" value="1"/>
</dbReference>
<dbReference type="EMBL" id="OFSM01000007">
    <property type="protein sequence ID" value="SOY29002.1"/>
    <property type="molecule type" value="Genomic_DNA"/>
</dbReference>
<sequence>MKKVNSSPTMKDVAAEAGVALGTVSKVVNGLPVGEDYRIRVEDAIRKLNYQVNSYAQGLKLNKTRTVALLIPNTVNPFYGALVYHINIALLKRSYRMFLCSTDSDSGLEQEYIKMAQQNKVDGIIGLTYNPDLIIEKGTPFVAIDRSMGPEIPCVASDNFAGGQLAAEKLADFGCKNVAFLRSGSSLTNEPNKRKAGFENGCLSRNLSYEMKILEDGDSYEEFDEFLTEHMRNGKLTFDGIFCVTDGLAYYILKILQKMNQRIPEDVQLIGFDGTRHMGVQDYICSTIVQPVAEIAEMCVELLLQENMSVKPPLVCLPVTYAYGGTTSEYPKEE</sequence>
<dbReference type="InterPro" id="IPR000843">
    <property type="entry name" value="HTH_LacI"/>
</dbReference>
<keyword evidence="3" id="KW-0238">DNA-binding</keyword>
<evidence type="ECO:0000313" key="7">
    <source>
        <dbReference type="Proteomes" id="UP000236311"/>
    </source>
</evidence>
<dbReference type="RefSeq" id="WP_103239061.1">
    <property type="nucleotide sequence ID" value="NZ_CANRXC010000004.1"/>
</dbReference>
<dbReference type="AlphaFoldDB" id="A0A2K4ZEW1"/>
<accession>A0A2K4ZEW1</accession>
<dbReference type="CDD" id="cd06291">
    <property type="entry name" value="PBP1_Qymf-like"/>
    <property type="match status" value="1"/>
</dbReference>
<keyword evidence="2" id="KW-0805">Transcription regulation</keyword>
<dbReference type="InterPro" id="IPR010982">
    <property type="entry name" value="Lambda_DNA-bd_dom_sf"/>
</dbReference>
<keyword evidence="7" id="KW-1185">Reference proteome</keyword>
<dbReference type="SUPFAM" id="SSF53822">
    <property type="entry name" value="Periplasmic binding protein-like I"/>
    <property type="match status" value="1"/>
</dbReference>
<dbReference type="Gene3D" id="3.40.50.2300">
    <property type="match status" value="2"/>
</dbReference>
<dbReference type="InterPro" id="IPR028082">
    <property type="entry name" value="Peripla_BP_I"/>
</dbReference>
<reference evidence="6 7" key="1">
    <citation type="submission" date="2018-01" db="EMBL/GenBank/DDBJ databases">
        <authorList>
            <person name="Gaut B.S."/>
            <person name="Morton B.R."/>
            <person name="Clegg M.T."/>
            <person name="Duvall M.R."/>
        </authorList>
    </citation>
    <scope>NUCLEOTIDE SEQUENCE [LARGE SCALE GENOMIC DNA]</scope>
    <source>
        <strain evidence="6">GP69</strain>
    </source>
</reference>
<dbReference type="GO" id="GO:0000976">
    <property type="term" value="F:transcription cis-regulatory region binding"/>
    <property type="evidence" value="ECO:0007669"/>
    <property type="project" value="TreeGrafter"/>
</dbReference>
<dbReference type="GO" id="GO:0003700">
    <property type="term" value="F:DNA-binding transcription factor activity"/>
    <property type="evidence" value="ECO:0007669"/>
    <property type="project" value="TreeGrafter"/>
</dbReference>
<dbReference type="PROSITE" id="PS50932">
    <property type="entry name" value="HTH_LACI_2"/>
    <property type="match status" value="1"/>
</dbReference>
<dbReference type="OrthoDB" id="9796186at2"/>
<dbReference type="Pfam" id="PF00356">
    <property type="entry name" value="LacI"/>
    <property type="match status" value="1"/>
</dbReference>
<gene>
    <name evidence="6" type="primary">rbsR</name>
    <name evidence="6" type="ORF">AMURIS_01717</name>
</gene>
<feature type="domain" description="HTH lacI-type" evidence="5">
    <location>
        <begin position="8"/>
        <end position="61"/>
    </location>
</feature>
<dbReference type="Proteomes" id="UP000236311">
    <property type="component" value="Unassembled WGS sequence"/>
</dbReference>
<evidence type="ECO:0000256" key="3">
    <source>
        <dbReference type="ARBA" id="ARBA00023125"/>
    </source>
</evidence>
<organism evidence="6 7">
    <name type="scientific">Acetatifactor muris</name>
    <dbReference type="NCBI Taxonomy" id="879566"/>
    <lineage>
        <taxon>Bacteria</taxon>
        <taxon>Bacillati</taxon>
        <taxon>Bacillota</taxon>
        <taxon>Clostridia</taxon>
        <taxon>Lachnospirales</taxon>
        <taxon>Lachnospiraceae</taxon>
        <taxon>Acetatifactor</taxon>
    </lineage>
</organism>
<keyword evidence="4" id="KW-0804">Transcription</keyword>
<evidence type="ECO:0000313" key="6">
    <source>
        <dbReference type="EMBL" id="SOY29002.1"/>
    </source>
</evidence>
<name>A0A2K4ZEW1_9FIRM</name>
<dbReference type="Pfam" id="PF00532">
    <property type="entry name" value="Peripla_BP_1"/>
    <property type="match status" value="1"/>
</dbReference>
<dbReference type="PANTHER" id="PTHR30146:SF95">
    <property type="entry name" value="RIBOSE OPERON REPRESSOR"/>
    <property type="match status" value="1"/>
</dbReference>
<protein>
    <submittedName>
        <fullName evidence="6">Ribose operon repressor</fullName>
    </submittedName>
</protein>
<dbReference type="CDD" id="cd01392">
    <property type="entry name" value="HTH_LacI"/>
    <property type="match status" value="1"/>
</dbReference>
<keyword evidence="1" id="KW-0678">Repressor</keyword>
<dbReference type="SMART" id="SM00354">
    <property type="entry name" value="HTH_LACI"/>
    <property type="match status" value="1"/>
</dbReference>
<dbReference type="SUPFAM" id="SSF47413">
    <property type="entry name" value="lambda repressor-like DNA-binding domains"/>
    <property type="match status" value="1"/>
</dbReference>
<proteinExistence type="predicted"/>
<dbReference type="PANTHER" id="PTHR30146">
    <property type="entry name" value="LACI-RELATED TRANSCRIPTIONAL REPRESSOR"/>
    <property type="match status" value="1"/>
</dbReference>
<evidence type="ECO:0000256" key="2">
    <source>
        <dbReference type="ARBA" id="ARBA00023015"/>
    </source>
</evidence>
<evidence type="ECO:0000256" key="4">
    <source>
        <dbReference type="ARBA" id="ARBA00023163"/>
    </source>
</evidence>
<dbReference type="InterPro" id="IPR001761">
    <property type="entry name" value="Peripla_BP/Lac1_sug-bd_dom"/>
</dbReference>
<evidence type="ECO:0000256" key="1">
    <source>
        <dbReference type="ARBA" id="ARBA00022491"/>
    </source>
</evidence>
<evidence type="ECO:0000259" key="5">
    <source>
        <dbReference type="PROSITE" id="PS50932"/>
    </source>
</evidence>